<gene>
    <name evidence="9" type="ORF">N781_14005</name>
</gene>
<dbReference type="eggNOG" id="COG2814">
    <property type="taxonomic scope" value="Bacteria"/>
</dbReference>
<keyword evidence="4 7" id="KW-0812">Transmembrane</keyword>
<evidence type="ECO:0000256" key="2">
    <source>
        <dbReference type="ARBA" id="ARBA00022448"/>
    </source>
</evidence>
<feature type="transmembrane region" description="Helical" evidence="7">
    <location>
        <begin position="132"/>
        <end position="153"/>
    </location>
</feature>
<dbReference type="GO" id="GO:0022857">
    <property type="term" value="F:transmembrane transporter activity"/>
    <property type="evidence" value="ECO:0007669"/>
    <property type="project" value="InterPro"/>
</dbReference>
<proteinExistence type="predicted"/>
<reference evidence="9 10" key="1">
    <citation type="submission" date="2013-08" db="EMBL/GenBank/DDBJ databases">
        <authorList>
            <person name="Huang J."/>
            <person name="Wang G."/>
        </authorList>
    </citation>
    <scope>NUCLEOTIDE SEQUENCE [LARGE SCALE GENOMIC DNA]</scope>
    <source>
        <strain evidence="9 10">JSM 076056</strain>
    </source>
</reference>
<dbReference type="InterPro" id="IPR011701">
    <property type="entry name" value="MFS"/>
</dbReference>
<evidence type="ECO:0000313" key="10">
    <source>
        <dbReference type="Proteomes" id="UP000030528"/>
    </source>
</evidence>
<feature type="transmembrane region" description="Helical" evidence="7">
    <location>
        <begin position="12"/>
        <end position="33"/>
    </location>
</feature>
<evidence type="ECO:0000259" key="8">
    <source>
        <dbReference type="PROSITE" id="PS50850"/>
    </source>
</evidence>
<dbReference type="EMBL" id="AVPE01000004">
    <property type="protein sequence ID" value="KGX92981.1"/>
    <property type="molecule type" value="Genomic_DNA"/>
</dbReference>
<evidence type="ECO:0000256" key="4">
    <source>
        <dbReference type="ARBA" id="ARBA00022692"/>
    </source>
</evidence>
<organism evidence="9 10">
    <name type="scientific">Pontibacillus halophilus JSM 076056 = DSM 19796</name>
    <dbReference type="NCBI Taxonomy" id="1385510"/>
    <lineage>
        <taxon>Bacteria</taxon>
        <taxon>Bacillati</taxon>
        <taxon>Bacillota</taxon>
        <taxon>Bacilli</taxon>
        <taxon>Bacillales</taxon>
        <taxon>Bacillaceae</taxon>
        <taxon>Pontibacillus</taxon>
    </lineage>
</organism>
<keyword evidence="5 7" id="KW-1133">Transmembrane helix</keyword>
<feature type="transmembrane region" description="Helical" evidence="7">
    <location>
        <begin position="271"/>
        <end position="289"/>
    </location>
</feature>
<comment type="subcellular location">
    <subcellularLocation>
        <location evidence="1">Cell membrane</location>
        <topology evidence="1">Multi-pass membrane protein</topology>
    </subcellularLocation>
</comment>
<evidence type="ECO:0000256" key="1">
    <source>
        <dbReference type="ARBA" id="ARBA00004651"/>
    </source>
</evidence>
<feature type="domain" description="Major facilitator superfamily (MFS) profile" evidence="8">
    <location>
        <begin position="7"/>
        <end position="383"/>
    </location>
</feature>
<sequence length="391" mass="43112">MKLTRFRFTVLILLVTISGFTQGMLLPLIAILLEQNGISSTLNGLHATGLYIGVLVASPFMEKPLQRLGFKPIIAIGGILVFVSMAFFPFYQALWFWFMLRVVIGIGDHMLHFGTQTWITTASDASNRGRNISFYGLFFSLGFAIGPLMTRLVDIHPSLPFFLSSGLSVIVWGCLFFIRNEWPEQGGSVSTSTSSWYRFGQTFKYAWIAFLPPFGYGFLEATLHGNFPVYGLRIGHDVDTLSLIIPCFAAGSLLLQIPLGVLSDRYGRRRVLSIALLIGVATFFLASLLEHSVVALFFLFTVAGMFVGSIYSLGISFMTDLLPKSLLPAGNIMCGISFSIGSMIGPYIGGVFMDYVPSASFFHVVSTTLFLISLPIVISRRRELRAAQSFS</sequence>
<evidence type="ECO:0000256" key="5">
    <source>
        <dbReference type="ARBA" id="ARBA00022989"/>
    </source>
</evidence>
<dbReference type="SUPFAM" id="SSF103473">
    <property type="entry name" value="MFS general substrate transporter"/>
    <property type="match status" value="1"/>
</dbReference>
<name>A0A0A5GIB8_9BACI</name>
<feature type="transmembrane region" description="Helical" evidence="7">
    <location>
        <begin position="243"/>
        <end position="262"/>
    </location>
</feature>
<evidence type="ECO:0000256" key="6">
    <source>
        <dbReference type="ARBA" id="ARBA00023136"/>
    </source>
</evidence>
<dbReference type="Pfam" id="PF07690">
    <property type="entry name" value="MFS_1"/>
    <property type="match status" value="1"/>
</dbReference>
<dbReference type="PROSITE" id="PS50850">
    <property type="entry name" value="MFS"/>
    <property type="match status" value="1"/>
</dbReference>
<protein>
    <submittedName>
        <fullName evidence="9">MFS transporter</fullName>
    </submittedName>
</protein>
<keyword evidence="10" id="KW-1185">Reference proteome</keyword>
<dbReference type="Proteomes" id="UP000030528">
    <property type="component" value="Unassembled WGS sequence"/>
</dbReference>
<dbReference type="GO" id="GO:0005886">
    <property type="term" value="C:plasma membrane"/>
    <property type="evidence" value="ECO:0007669"/>
    <property type="project" value="UniProtKB-SubCell"/>
</dbReference>
<evidence type="ECO:0000313" key="9">
    <source>
        <dbReference type="EMBL" id="KGX92981.1"/>
    </source>
</evidence>
<dbReference type="InterPro" id="IPR020846">
    <property type="entry name" value="MFS_dom"/>
</dbReference>
<evidence type="ECO:0000256" key="3">
    <source>
        <dbReference type="ARBA" id="ARBA00022475"/>
    </source>
</evidence>
<feature type="transmembrane region" description="Helical" evidence="7">
    <location>
        <begin position="159"/>
        <end position="178"/>
    </location>
</feature>
<dbReference type="PANTHER" id="PTHR23521">
    <property type="entry name" value="TRANSPORTER MFS SUPERFAMILY"/>
    <property type="match status" value="1"/>
</dbReference>
<dbReference type="InterPro" id="IPR005829">
    <property type="entry name" value="Sugar_transporter_CS"/>
</dbReference>
<feature type="transmembrane region" description="Helical" evidence="7">
    <location>
        <begin position="360"/>
        <end position="378"/>
    </location>
</feature>
<evidence type="ECO:0000256" key="7">
    <source>
        <dbReference type="SAM" id="Phobius"/>
    </source>
</evidence>
<dbReference type="STRING" id="1385510.GCA_000425205_01632"/>
<dbReference type="InterPro" id="IPR036259">
    <property type="entry name" value="MFS_trans_sf"/>
</dbReference>
<feature type="transmembrane region" description="Helical" evidence="7">
    <location>
        <begin position="326"/>
        <end position="348"/>
    </location>
</feature>
<feature type="transmembrane region" description="Helical" evidence="7">
    <location>
        <begin position="295"/>
        <end position="314"/>
    </location>
</feature>
<feature type="transmembrane region" description="Helical" evidence="7">
    <location>
        <begin position="68"/>
        <end position="88"/>
    </location>
</feature>
<keyword evidence="6 7" id="KW-0472">Membrane</keyword>
<dbReference type="PROSITE" id="PS00216">
    <property type="entry name" value="SUGAR_TRANSPORT_1"/>
    <property type="match status" value="1"/>
</dbReference>
<dbReference type="OrthoDB" id="478565at2"/>
<feature type="transmembrane region" description="Helical" evidence="7">
    <location>
        <begin position="205"/>
        <end position="223"/>
    </location>
</feature>
<keyword evidence="3" id="KW-1003">Cell membrane</keyword>
<dbReference type="InterPro" id="IPR047200">
    <property type="entry name" value="MFS_YcaD-like"/>
</dbReference>
<feature type="transmembrane region" description="Helical" evidence="7">
    <location>
        <begin position="45"/>
        <end position="61"/>
    </location>
</feature>
<keyword evidence="2" id="KW-0813">Transport</keyword>
<dbReference type="Gene3D" id="1.20.1250.20">
    <property type="entry name" value="MFS general substrate transporter like domains"/>
    <property type="match status" value="2"/>
</dbReference>
<comment type="caution">
    <text evidence="9">The sequence shown here is derived from an EMBL/GenBank/DDBJ whole genome shotgun (WGS) entry which is preliminary data.</text>
</comment>
<dbReference type="AlphaFoldDB" id="A0A0A5GIB8"/>
<dbReference type="RefSeq" id="WP_026800061.1">
    <property type="nucleotide sequence ID" value="NZ_AULI01000006.1"/>
</dbReference>
<dbReference type="CDD" id="cd17477">
    <property type="entry name" value="MFS_YcaD_like"/>
    <property type="match status" value="1"/>
</dbReference>
<dbReference type="PANTHER" id="PTHR23521:SF2">
    <property type="entry name" value="TRANSPORTER MFS SUPERFAMILY"/>
    <property type="match status" value="1"/>
</dbReference>
<accession>A0A0A5GIB8</accession>